<gene>
    <name evidence="1" type="ORF">BACCOPRO_01075</name>
</gene>
<keyword evidence="2" id="KW-1185">Reference proteome</keyword>
<evidence type="ECO:0000313" key="1">
    <source>
        <dbReference type="EMBL" id="EEF75585.1"/>
    </source>
</evidence>
<dbReference type="STRING" id="547042.BACCOPRO_01075"/>
<accession>S0F6E4</accession>
<dbReference type="AlphaFoldDB" id="S0F6E4"/>
<reference evidence="1 2" key="1">
    <citation type="submission" date="2008-12" db="EMBL/GenBank/DDBJ databases">
        <authorList>
            <person name="Fulton L."/>
            <person name="Clifton S."/>
            <person name="Fulton B."/>
            <person name="Xu J."/>
            <person name="Minx P."/>
            <person name="Pepin K.H."/>
            <person name="Johnson M."/>
            <person name="Bhonagiri V."/>
            <person name="Nash W.E."/>
            <person name="Mardis E.R."/>
            <person name="Wilson R.K."/>
        </authorList>
    </citation>
    <scope>NUCLEOTIDE SEQUENCE [LARGE SCALE GENOMIC DNA]</scope>
    <source>
        <strain evidence="1 2">DSM 18228</strain>
    </source>
</reference>
<protein>
    <submittedName>
        <fullName evidence="1">Uncharacterized protein</fullName>
    </submittedName>
</protein>
<proteinExistence type="predicted"/>
<comment type="caution">
    <text evidence="1">The sequence shown here is derived from an EMBL/GenBank/DDBJ whole genome shotgun (WGS) entry which is preliminary data.</text>
</comment>
<organism evidence="1 2">
    <name type="scientific">Phocaeicola coprophilus DSM 18228 = JCM 13818</name>
    <dbReference type="NCBI Taxonomy" id="547042"/>
    <lineage>
        <taxon>Bacteria</taxon>
        <taxon>Pseudomonadati</taxon>
        <taxon>Bacteroidota</taxon>
        <taxon>Bacteroidia</taxon>
        <taxon>Bacteroidales</taxon>
        <taxon>Bacteroidaceae</taxon>
        <taxon>Phocaeicola</taxon>
    </lineage>
</organism>
<dbReference type="HOGENOM" id="CLU_3149365_0_0_10"/>
<name>S0F6E4_9BACT</name>
<evidence type="ECO:0000313" key="2">
    <source>
        <dbReference type="Proteomes" id="UP000014073"/>
    </source>
</evidence>
<dbReference type="Proteomes" id="UP000014073">
    <property type="component" value="Unassembled WGS sequence"/>
</dbReference>
<dbReference type="EMBL" id="ACBW01000084">
    <property type="protein sequence ID" value="EEF75585.1"/>
    <property type="molecule type" value="Genomic_DNA"/>
</dbReference>
<sequence>MILDSFTLVLVVARLFPRTWVCPLRIGCTLYYRAHGVIPSYVFISILF</sequence>